<accession>A0A4D8PIV2</accession>
<reference evidence="2 3" key="1">
    <citation type="submission" date="2018-09" db="EMBL/GenBank/DDBJ databases">
        <title>Whole genome based analysis of evolution and adaptive divergence in Indian and Brazilian strains of Azospirillum brasilense.</title>
        <authorList>
            <person name="Singh C."/>
            <person name="Tripathi A.K."/>
        </authorList>
    </citation>
    <scope>NUCLEOTIDE SEQUENCE [LARGE SCALE GENOMIC DNA]</scope>
    <source>
        <strain evidence="2 3">MTCC4035</strain>
    </source>
</reference>
<feature type="compositionally biased region" description="Basic residues" evidence="1">
    <location>
        <begin position="62"/>
        <end position="74"/>
    </location>
</feature>
<gene>
    <name evidence="2" type="ORF">D3093_08350</name>
</gene>
<name>A0A4D8PIV2_9PROT</name>
<evidence type="ECO:0000313" key="2">
    <source>
        <dbReference type="EMBL" id="QCN95261.1"/>
    </source>
</evidence>
<sequence>MGGGGGGVLGPHCPLPNPPPLGGGGDCRRFANISLPRPAGEGRGGGKSLPQTSRFIGYPRHADRRHLPLPHLRP</sequence>
<organism evidence="2 3">
    <name type="scientific">Azospirillum argentinense</name>
    <dbReference type="NCBI Taxonomy" id="2970906"/>
    <lineage>
        <taxon>Bacteria</taxon>
        <taxon>Pseudomonadati</taxon>
        <taxon>Pseudomonadota</taxon>
        <taxon>Alphaproteobacteria</taxon>
        <taxon>Rhodospirillales</taxon>
        <taxon>Azospirillaceae</taxon>
        <taxon>Azospirillum</taxon>
    </lineage>
</organism>
<dbReference type="EMBL" id="CP032321">
    <property type="protein sequence ID" value="QCN95261.1"/>
    <property type="molecule type" value="Genomic_DNA"/>
</dbReference>
<evidence type="ECO:0000313" key="3">
    <source>
        <dbReference type="Proteomes" id="UP000298595"/>
    </source>
</evidence>
<dbReference type="Proteomes" id="UP000298595">
    <property type="component" value="Chromosome"/>
</dbReference>
<proteinExistence type="predicted"/>
<evidence type="ECO:0000256" key="1">
    <source>
        <dbReference type="SAM" id="MobiDB-lite"/>
    </source>
</evidence>
<protein>
    <submittedName>
        <fullName evidence="2">Uncharacterized protein</fullName>
    </submittedName>
</protein>
<dbReference type="AlphaFoldDB" id="A0A4D8PIV2"/>
<dbReference type="KEGG" id="aare:D3093_08350"/>
<feature type="region of interest" description="Disordered" evidence="1">
    <location>
        <begin position="1"/>
        <end position="74"/>
    </location>
</feature>